<feature type="transmembrane region" description="Helical" evidence="1">
    <location>
        <begin position="38"/>
        <end position="63"/>
    </location>
</feature>
<reference evidence="2 3" key="1">
    <citation type="submission" date="2019-03" db="EMBL/GenBank/DDBJ databases">
        <title>Genomic Encyclopedia of Type Strains, Phase IV (KMG-IV): sequencing the most valuable type-strain genomes for metagenomic binning, comparative biology and taxonomic classification.</title>
        <authorList>
            <person name="Goeker M."/>
        </authorList>
    </citation>
    <scope>NUCLEOTIDE SEQUENCE [LARGE SCALE GENOMIC DNA]</scope>
    <source>
        <strain evidence="2 3">DSM 13328</strain>
    </source>
</reference>
<gene>
    <name evidence="2" type="ORF">C7391_0258</name>
</gene>
<evidence type="ECO:0000313" key="2">
    <source>
        <dbReference type="EMBL" id="TDQ71155.1"/>
    </source>
</evidence>
<dbReference type="EMBL" id="SNYS01000005">
    <property type="protein sequence ID" value="TDQ71155.1"/>
    <property type="molecule type" value="Genomic_DNA"/>
</dbReference>
<keyword evidence="1" id="KW-0812">Transmembrane</keyword>
<name>A0A484F7Q8_9EURY</name>
<dbReference type="Proteomes" id="UP000294855">
    <property type="component" value="Unassembled WGS sequence"/>
</dbReference>
<keyword evidence="1" id="KW-1133">Transmembrane helix</keyword>
<evidence type="ECO:0000313" key="3">
    <source>
        <dbReference type="Proteomes" id="UP000294855"/>
    </source>
</evidence>
<organism evidence="2 3">
    <name type="scientific">Methanimicrococcus blatticola</name>
    <dbReference type="NCBI Taxonomy" id="91560"/>
    <lineage>
        <taxon>Archaea</taxon>
        <taxon>Methanobacteriati</taxon>
        <taxon>Methanobacteriota</taxon>
        <taxon>Stenosarchaea group</taxon>
        <taxon>Methanomicrobia</taxon>
        <taxon>Methanosarcinales</taxon>
        <taxon>Methanosarcinaceae</taxon>
        <taxon>Methanimicrococcus</taxon>
    </lineage>
</organism>
<feature type="transmembrane region" description="Helical" evidence="1">
    <location>
        <begin position="7"/>
        <end position="32"/>
    </location>
</feature>
<proteinExistence type="predicted"/>
<protein>
    <submittedName>
        <fullName evidence="2">Uncharacterized protein</fullName>
    </submittedName>
</protein>
<keyword evidence="1" id="KW-0472">Membrane</keyword>
<comment type="caution">
    <text evidence="2">The sequence shown here is derived from an EMBL/GenBank/DDBJ whole genome shotgun (WGS) entry which is preliminary data.</text>
</comment>
<accession>A0A484F7Q8</accession>
<sequence>MENKEIVTYVSAIVAVIGAIVLILGALAYFGIWALSYVVGYEVTAMIGGLILLIIGAVGVWYAKEKM</sequence>
<keyword evidence="3" id="KW-1185">Reference proteome</keyword>
<evidence type="ECO:0000256" key="1">
    <source>
        <dbReference type="SAM" id="Phobius"/>
    </source>
</evidence>
<dbReference type="AlphaFoldDB" id="A0A484F7Q8"/>
<dbReference type="RefSeq" id="WP_133516731.1">
    <property type="nucleotide sequence ID" value="NZ_JAHDUW010000001.1"/>
</dbReference>